<evidence type="ECO:0000313" key="2">
    <source>
        <dbReference type="Proteomes" id="UP000011863"/>
    </source>
</evidence>
<gene>
    <name evidence="1" type="ORF">YM304_33440</name>
</gene>
<sequence>MNPDPGGLTVHIDDRTVQITMTGGGDWSMPIGPLSLVDGELERADRPSPAQLTNALGIVADHFDDVILDTPMVAAAPSVSFSGRHALEVARVEVGSTTVPDGYVLQRADADEVFRTLVGESIADRRDNPGLDPDHVESIIGTCCVILAIVRRLDLQHAYVADTPTAPTSGDD</sequence>
<proteinExistence type="predicted"/>
<dbReference type="Proteomes" id="UP000011863">
    <property type="component" value="Chromosome"/>
</dbReference>
<dbReference type="Gene3D" id="3.30.420.150">
    <property type="entry name" value="Exopolyphosphatase. Domain 2"/>
    <property type="match status" value="1"/>
</dbReference>
<dbReference type="AlphaFoldDB" id="A0A6C7EGD0"/>
<name>A0A6C7EGD0_ILUCY</name>
<dbReference type="RefSeq" id="WP_015442905.1">
    <property type="nucleotide sequence ID" value="NC_020520.1"/>
</dbReference>
<dbReference type="OrthoDB" id="9793035at2"/>
<organism evidence="1 2">
    <name type="scientific">Ilumatobacter coccineus (strain NBRC 103263 / KCTC 29153 / YM16-304)</name>
    <dbReference type="NCBI Taxonomy" id="1313172"/>
    <lineage>
        <taxon>Bacteria</taxon>
        <taxon>Bacillati</taxon>
        <taxon>Actinomycetota</taxon>
        <taxon>Acidimicrobiia</taxon>
        <taxon>Acidimicrobiales</taxon>
        <taxon>Ilumatobacteraceae</taxon>
        <taxon>Ilumatobacter</taxon>
    </lineage>
</organism>
<keyword evidence="2" id="KW-1185">Reference proteome</keyword>
<evidence type="ECO:0000313" key="1">
    <source>
        <dbReference type="EMBL" id="BAN03658.1"/>
    </source>
</evidence>
<protein>
    <submittedName>
        <fullName evidence="1">Uncharacterized protein</fullName>
    </submittedName>
</protein>
<dbReference type="InterPro" id="IPR043129">
    <property type="entry name" value="ATPase_NBD"/>
</dbReference>
<dbReference type="KEGG" id="aym:YM304_33440"/>
<dbReference type="EMBL" id="AP012057">
    <property type="protein sequence ID" value="BAN03658.1"/>
    <property type="molecule type" value="Genomic_DNA"/>
</dbReference>
<dbReference type="SUPFAM" id="SSF53067">
    <property type="entry name" value="Actin-like ATPase domain"/>
    <property type="match status" value="1"/>
</dbReference>
<reference evidence="1 2" key="1">
    <citation type="journal article" date="2013" name="Int. J. Syst. Evol. Microbiol.">
        <title>Ilumatobacter nonamiense sp. nov. and Ilumatobacter coccineum sp. nov., isolated from seashore sand.</title>
        <authorList>
            <person name="Matsumoto A."/>
            <person name="Kasai H."/>
            <person name="Matsuo Y."/>
            <person name="Shizuri Y."/>
            <person name="Ichikawa N."/>
            <person name="Fujita N."/>
            <person name="Omura S."/>
            <person name="Takahashi Y."/>
        </authorList>
    </citation>
    <scope>NUCLEOTIDE SEQUENCE [LARGE SCALE GENOMIC DNA]</scope>
    <source>
        <strain evidence="2">NBRC 103263 / KCTC 29153 / YM16-304</strain>
    </source>
</reference>
<accession>A0A6C7EGD0</accession>